<gene>
    <name evidence="1" type="ORF">GSTUAT00007222001</name>
</gene>
<keyword evidence="2" id="KW-1185">Reference proteome</keyword>
<accession>A0A292PNM2</accession>
<protein>
    <submittedName>
        <fullName evidence="1">Uncharacterized protein</fullName>
    </submittedName>
</protein>
<dbReference type="Proteomes" id="UP001412239">
    <property type="component" value="Unassembled WGS sequence"/>
</dbReference>
<feature type="non-terminal residue" evidence="1">
    <location>
        <position position="1"/>
    </location>
</feature>
<proteinExistence type="predicted"/>
<dbReference type="EMBL" id="LN891118">
    <property type="protein sequence ID" value="CUS08714.1"/>
    <property type="molecule type" value="Genomic_DNA"/>
</dbReference>
<organism evidence="1 2">
    <name type="scientific">Tuber aestivum</name>
    <name type="common">summer truffle</name>
    <dbReference type="NCBI Taxonomy" id="59557"/>
    <lineage>
        <taxon>Eukaryota</taxon>
        <taxon>Fungi</taxon>
        <taxon>Dikarya</taxon>
        <taxon>Ascomycota</taxon>
        <taxon>Pezizomycotina</taxon>
        <taxon>Pezizomycetes</taxon>
        <taxon>Pezizales</taxon>
        <taxon>Tuberaceae</taxon>
        <taxon>Tuber</taxon>
    </lineage>
</organism>
<feature type="non-terminal residue" evidence="1">
    <location>
        <position position="91"/>
    </location>
</feature>
<evidence type="ECO:0000313" key="1">
    <source>
        <dbReference type="EMBL" id="CUS08714.1"/>
    </source>
</evidence>
<name>A0A292PNM2_9PEZI</name>
<reference evidence="1" key="1">
    <citation type="submission" date="2015-10" db="EMBL/GenBank/DDBJ databases">
        <authorList>
            <person name="Regsiter A."/>
            <person name="william w."/>
        </authorList>
    </citation>
    <scope>NUCLEOTIDE SEQUENCE</scope>
    <source>
        <strain evidence="1">Montdore</strain>
    </source>
</reference>
<dbReference type="AlphaFoldDB" id="A0A292PNM2"/>
<evidence type="ECO:0000313" key="2">
    <source>
        <dbReference type="Proteomes" id="UP001412239"/>
    </source>
</evidence>
<sequence>PTPHPYLSPSTNPCAPSHNPPPQSFRIWFFFPPVARKKVQYLYDSTRDIRSWTRLGARASAACVLSELPWCIMSYHIAFLSKLSPPLVSRG</sequence>